<dbReference type="InterPro" id="IPR011989">
    <property type="entry name" value="ARM-like"/>
</dbReference>
<organism evidence="1 2">
    <name type="scientific">Reticulomyxa filosa</name>
    <dbReference type="NCBI Taxonomy" id="46433"/>
    <lineage>
        <taxon>Eukaryota</taxon>
        <taxon>Sar</taxon>
        <taxon>Rhizaria</taxon>
        <taxon>Retaria</taxon>
        <taxon>Foraminifera</taxon>
        <taxon>Monothalamids</taxon>
        <taxon>Reticulomyxidae</taxon>
        <taxon>Reticulomyxa</taxon>
    </lineage>
</organism>
<evidence type="ECO:0000313" key="2">
    <source>
        <dbReference type="Proteomes" id="UP000023152"/>
    </source>
</evidence>
<gene>
    <name evidence="1" type="ORF">RFI_12587</name>
</gene>
<feature type="non-terminal residue" evidence="1">
    <location>
        <position position="1"/>
    </location>
</feature>
<evidence type="ECO:0000313" key="1">
    <source>
        <dbReference type="EMBL" id="ETO24570.1"/>
    </source>
</evidence>
<dbReference type="AlphaFoldDB" id="X6NE18"/>
<comment type="caution">
    <text evidence="1">The sequence shown here is derived from an EMBL/GenBank/DDBJ whole genome shotgun (WGS) entry which is preliminary data.</text>
</comment>
<accession>X6NE18</accession>
<dbReference type="Proteomes" id="UP000023152">
    <property type="component" value="Unassembled WGS sequence"/>
</dbReference>
<protein>
    <submittedName>
        <fullName evidence="1">Uncharacterized protein</fullName>
    </submittedName>
</protein>
<dbReference type="InterPro" id="IPR016024">
    <property type="entry name" value="ARM-type_fold"/>
</dbReference>
<name>X6NE18_RETFI</name>
<proteinExistence type="predicted"/>
<dbReference type="SUPFAM" id="SSF48371">
    <property type="entry name" value="ARM repeat"/>
    <property type="match status" value="1"/>
</dbReference>
<dbReference type="Gene3D" id="1.25.10.10">
    <property type="entry name" value="Leucine-rich Repeat Variant"/>
    <property type="match status" value="1"/>
</dbReference>
<dbReference type="EMBL" id="ASPP01009135">
    <property type="protein sequence ID" value="ETO24570.1"/>
    <property type="molecule type" value="Genomic_DNA"/>
</dbReference>
<reference evidence="1 2" key="1">
    <citation type="journal article" date="2013" name="Curr. Biol.">
        <title>The Genome of the Foraminiferan Reticulomyxa filosa.</title>
        <authorList>
            <person name="Glockner G."/>
            <person name="Hulsmann N."/>
            <person name="Schleicher M."/>
            <person name="Noegel A.A."/>
            <person name="Eichinger L."/>
            <person name="Gallinger C."/>
            <person name="Pawlowski J."/>
            <person name="Sierra R."/>
            <person name="Euteneuer U."/>
            <person name="Pillet L."/>
            <person name="Moustafa A."/>
            <person name="Platzer M."/>
            <person name="Groth M."/>
            <person name="Szafranski K."/>
            <person name="Schliwa M."/>
        </authorList>
    </citation>
    <scope>NUCLEOTIDE SEQUENCE [LARGE SCALE GENOMIC DNA]</scope>
</reference>
<sequence>QKKKNCMRGEKKKLLLLLLFANPEYDVLFRKYAGLISYMPLSNKDLMKQLVDAGLLKAITGTLLAKHDDREAVIAASNMLRDLVTLHPHLSQQLARENAQALLQGIQAHPNDPDVLKHIFGAVKALANAEPSTMEDFRKIGLEDELNKIIKQDNTSVEVQQLVQEFLDGLLRDNLGNLEDLMTSLSGITAMEYQPDGVNIQEREVKEDEPQDEPQDQTEGIMAELAKLATLLDDSQFASKYVQEGLKFIVYD</sequence>
<keyword evidence="2" id="KW-1185">Reference proteome</keyword>